<protein>
    <submittedName>
        <fullName evidence="2">Uncharacterized protein</fullName>
    </submittedName>
</protein>
<name>A0AAE1QQD4_9SOLA</name>
<feature type="region of interest" description="Disordered" evidence="1">
    <location>
        <begin position="74"/>
        <end position="154"/>
    </location>
</feature>
<dbReference type="InterPro" id="IPR029052">
    <property type="entry name" value="Metallo-depent_PP-like"/>
</dbReference>
<gene>
    <name evidence="2" type="ORF">RND71_043610</name>
</gene>
<comment type="caution">
    <text evidence="2">The sequence shown here is derived from an EMBL/GenBank/DDBJ whole genome shotgun (WGS) entry which is preliminary data.</text>
</comment>
<dbReference type="EMBL" id="JAVYJV010000038">
    <property type="protein sequence ID" value="KAK4337324.1"/>
    <property type="molecule type" value="Genomic_DNA"/>
</dbReference>
<dbReference type="Gene3D" id="3.60.21.10">
    <property type="match status" value="1"/>
</dbReference>
<dbReference type="Proteomes" id="UP001291623">
    <property type="component" value="Unassembled WGS sequence"/>
</dbReference>
<sequence>MSNLKIISQEQFKNNYKTATTATAAAQYNRVAPTGLQPSRFAATAAYYNAQLTQTGKKKLVEIDNIHRGGGTAAAAAVAGQQSSTQQHHSSLLNKQSNNSHHHQQIYHSQSHQQENPHKQINEKVKTRSVDQKNSEKELKTKQQRRFSDGQTESSIIDQADIDLTYSSKEKYKDCTTNNNGIVFRDRSSSHRNGSRKILHNDKKERNSISSNINNSCVITGNNNLIPGSGISSSGYSSASRLYKANLDNELPSRSVDASAEDLLLDNDELESLTNGSHLLHATNGASAPVADLLYYGSGMHTLTGSLGQFERSNTLGRSSNLHNYSQFIPSNQKHSNFSSINTYHPVPSHHYPYPVVTNNRSASGQSLLSSGTTALYQTNAPYAGNQQSVPYTNYNSHGTSYIHHVPFSSNNTVIASGSSVLNTNPLQFSSNLPTGSAIPSAQFASLPRTAQSLPATPNVVRRSLSPQPSFFALPLSMMTTNSIPQNTANRSVASSGLCRTNSGGNPNRYRLDHHHRYNEGNPFISPLDLAARHSDTDAILADNDDDCIAGNLSGMNGLDLLNNSNQNSMTMNDGNNPMRSLQQWSQQSRSNLRYRSSSQPLMKLSSLLVVLIAINGIQIILLKMVKNTLKKFAVPFTVCYNNSIIISGLRFSYLWNGHAHKNGYAIENGIHYIVFHGVIETDPKEDAFTTITIKKDLLIVEGRGSEQCYILPLEFKNEESTNEEVLIQKTENSMYSDELSIQDEEDQLANVSMVQVIA</sequence>
<feature type="compositionally biased region" description="Polar residues" evidence="1">
    <location>
        <begin position="487"/>
        <end position="506"/>
    </location>
</feature>
<feature type="compositionally biased region" description="Low complexity" evidence="1">
    <location>
        <begin position="74"/>
        <end position="99"/>
    </location>
</feature>
<feature type="region of interest" description="Disordered" evidence="1">
    <location>
        <begin position="487"/>
        <end position="509"/>
    </location>
</feature>
<evidence type="ECO:0000256" key="1">
    <source>
        <dbReference type="SAM" id="MobiDB-lite"/>
    </source>
</evidence>
<proteinExistence type="predicted"/>
<dbReference type="AlphaFoldDB" id="A0AAE1QQD4"/>
<reference evidence="2" key="1">
    <citation type="submission" date="2023-12" db="EMBL/GenBank/DDBJ databases">
        <title>Genome assembly of Anisodus tanguticus.</title>
        <authorList>
            <person name="Wang Y.-J."/>
        </authorList>
    </citation>
    <scope>NUCLEOTIDE SEQUENCE</scope>
    <source>
        <strain evidence="2">KB-2021</strain>
        <tissue evidence="2">Leaf</tissue>
    </source>
</reference>
<feature type="compositionally biased region" description="Basic and acidic residues" evidence="1">
    <location>
        <begin position="115"/>
        <end position="141"/>
    </location>
</feature>
<keyword evidence="3" id="KW-1185">Reference proteome</keyword>
<evidence type="ECO:0000313" key="3">
    <source>
        <dbReference type="Proteomes" id="UP001291623"/>
    </source>
</evidence>
<accession>A0AAE1QQD4</accession>
<organism evidence="2 3">
    <name type="scientific">Anisodus tanguticus</name>
    <dbReference type="NCBI Taxonomy" id="243964"/>
    <lineage>
        <taxon>Eukaryota</taxon>
        <taxon>Viridiplantae</taxon>
        <taxon>Streptophyta</taxon>
        <taxon>Embryophyta</taxon>
        <taxon>Tracheophyta</taxon>
        <taxon>Spermatophyta</taxon>
        <taxon>Magnoliopsida</taxon>
        <taxon>eudicotyledons</taxon>
        <taxon>Gunneridae</taxon>
        <taxon>Pentapetalae</taxon>
        <taxon>asterids</taxon>
        <taxon>lamiids</taxon>
        <taxon>Solanales</taxon>
        <taxon>Solanaceae</taxon>
        <taxon>Solanoideae</taxon>
        <taxon>Hyoscyameae</taxon>
        <taxon>Anisodus</taxon>
    </lineage>
</organism>
<evidence type="ECO:0000313" key="2">
    <source>
        <dbReference type="EMBL" id="KAK4337324.1"/>
    </source>
</evidence>